<evidence type="ECO:0000313" key="9">
    <source>
        <dbReference type="EMBL" id="NZA26748.1"/>
    </source>
</evidence>
<dbReference type="GO" id="GO:0006465">
    <property type="term" value="P:signal peptide processing"/>
    <property type="evidence" value="ECO:0007669"/>
    <property type="project" value="InterPro"/>
</dbReference>
<dbReference type="AlphaFoldDB" id="A0A853JDZ0"/>
<keyword evidence="4 6" id="KW-0378">Hydrolase</keyword>
<dbReference type="NCBIfam" id="TIGR02227">
    <property type="entry name" value="sigpep_I_bact"/>
    <property type="match status" value="1"/>
</dbReference>
<sequence length="235" mass="25713">MNFPGDHRSERSPGQPQPHHQEGPVTSSRTGPASTAARTRAWLRAEALPLLLLVLLMLVARSSFANHYHVPSGSMQPTLQPSDRIAVDMTAYGLRLPFTLVDLVPREGPRPGEVVVFDSPVDGTRLVKRVVAVAGDTVELVDGRLRINGAWLRPRGAGTEVERFGTRLVSLDLRHGGGPDMAPIVVPDGMALVLGDHRGRSADGRQFGLVPVREFYGRALAVYHRRGEGFLWKRL</sequence>
<protein>
    <recommendedName>
        <fullName evidence="2 6">Signal peptidase I</fullName>
        <ecNumber evidence="6">3.4.21.89</ecNumber>
    </recommendedName>
</protein>
<feature type="domain" description="Peptidase S26" evidence="8">
    <location>
        <begin position="50"/>
        <end position="223"/>
    </location>
</feature>
<reference evidence="9 10" key="1">
    <citation type="submission" date="2020-07" db="EMBL/GenBank/DDBJ databases">
        <title>Luteimonas sp. SJ-92.</title>
        <authorList>
            <person name="Huang X.-X."/>
            <person name="Xu L."/>
            <person name="Sun J.-Q."/>
        </authorList>
    </citation>
    <scope>NUCLEOTIDE SEQUENCE [LARGE SCALE GENOMIC DNA]</scope>
    <source>
        <strain evidence="9 10">SJ-92</strain>
    </source>
</reference>
<feature type="active site" evidence="5">
    <location>
        <position position="128"/>
    </location>
</feature>
<dbReference type="InterPro" id="IPR019756">
    <property type="entry name" value="Pept_S26A_signal_pept_1_Ser-AS"/>
</dbReference>
<evidence type="ECO:0000313" key="10">
    <source>
        <dbReference type="Proteomes" id="UP000578091"/>
    </source>
</evidence>
<dbReference type="Gene3D" id="2.10.109.10">
    <property type="entry name" value="Umud Fragment, subunit A"/>
    <property type="match status" value="1"/>
</dbReference>
<dbReference type="PROSITE" id="PS00501">
    <property type="entry name" value="SPASE_I_1"/>
    <property type="match status" value="1"/>
</dbReference>
<dbReference type="PANTHER" id="PTHR43390:SF1">
    <property type="entry name" value="CHLOROPLAST PROCESSING PEPTIDASE"/>
    <property type="match status" value="1"/>
</dbReference>
<gene>
    <name evidence="9" type="primary">lepB</name>
    <name evidence="9" type="ORF">H0E84_10160</name>
</gene>
<comment type="subcellular location">
    <subcellularLocation>
        <location evidence="6">Membrane</location>
        <topology evidence="6">Multi-pass membrane protein</topology>
    </subcellularLocation>
</comment>
<evidence type="ECO:0000259" key="8">
    <source>
        <dbReference type="Pfam" id="PF10502"/>
    </source>
</evidence>
<evidence type="ECO:0000256" key="3">
    <source>
        <dbReference type="ARBA" id="ARBA00022670"/>
    </source>
</evidence>
<feature type="region of interest" description="Disordered" evidence="7">
    <location>
        <begin position="1"/>
        <end position="34"/>
    </location>
</feature>
<comment type="caution">
    <text evidence="9">The sequence shown here is derived from an EMBL/GenBank/DDBJ whole genome shotgun (WGS) entry which is preliminary data.</text>
</comment>
<dbReference type="PANTHER" id="PTHR43390">
    <property type="entry name" value="SIGNAL PEPTIDASE I"/>
    <property type="match status" value="1"/>
</dbReference>
<dbReference type="GO" id="GO:0004252">
    <property type="term" value="F:serine-type endopeptidase activity"/>
    <property type="evidence" value="ECO:0007669"/>
    <property type="project" value="InterPro"/>
</dbReference>
<dbReference type="InterPro" id="IPR019533">
    <property type="entry name" value="Peptidase_S26"/>
</dbReference>
<dbReference type="GO" id="GO:0016020">
    <property type="term" value="C:membrane"/>
    <property type="evidence" value="ECO:0007669"/>
    <property type="project" value="UniProtKB-SubCell"/>
</dbReference>
<evidence type="ECO:0000256" key="4">
    <source>
        <dbReference type="ARBA" id="ARBA00022801"/>
    </source>
</evidence>
<evidence type="ECO:0000256" key="5">
    <source>
        <dbReference type="PIRSR" id="PIRSR600223-1"/>
    </source>
</evidence>
<comment type="similarity">
    <text evidence="1 6">Belongs to the peptidase S26 family.</text>
</comment>
<feature type="compositionally biased region" description="Basic and acidic residues" evidence="7">
    <location>
        <begin position="1"/>
        <end position="11"/>
    </location>
</feature>
<proteinExistence type="inferred from homology"/>
<dbReference type="Proteomes" id="UP000578091">
    <property type="component" value="Unassembled WGS sequence"/>
</dbReference>
<dbReference type="GO" id="GO:0009003">
    <property type="term" value="F:signal peptidase activity"/>
    <property type="evidence" value="ECO:0007669"/>
    <property type="project" value="UniProtKB-EC"/>
</dbReference>
<dbReference type="EMBL" id="JACCKA010000060">
    <property type="protein sequence ID" value="NZA26748.1"/>
    <property type="molecule type" value="Genomic_DNA"/>
</dbReference>
<dbReference type="EC" id="3.4.21.89" evidence="6"/>
<feature type="active site" evidence="5">
    <location>
        <position position="74"/>
    </location>
</feature>
<dbReference type="Pfam" id="PF10502">
    <property type="entry name" value="Peptidase_S26"/>
    <property type="match status" value="1"/>
</dbReference>
<dbReference type="InterPro" id="IPR036286">
    <property type="entry name" value="LexA/Signal_pep-like_sf"/>
</dbReference>
<dbReference type="PRINTS" id="PR00727">
    <property type="entry name" value="LEADERPTASE"/>
</dbReference>
<evidence type="ECO:0000256" key="6">
    <source>
        <dbReference type="RuleBase" id="RU362042"/>
    </source>
</evidence>
<keyword evidence="10" id="KW-1185">Reference proteome</keyword>
<evidence type="ECO:0000256" key="7">
    <source>
        <dbReference type="SAM" id="MobiDB-lite"/>
    </source>
</evidence>
<evidence type="ECO:0000256" key="1">
    <source>
        <dbReference type="ARBA" id="ARBA00009370"/>
    </source>
</evidence>
<dbReference type="InterPro" id="IPR000223">
    <property type="entry name" value="Pept_S26A_signal_pept_1"/>
</dbReference>
<evidence type="ECO:0000256" key="2">
    <source>
        <dbReference type="ARBA" id="ARBA00019232"/>
    </source>
</evidence>
<dbReference type="CDD" id="cd06530">
    <property type="entry name" value="S26_SPase_I"/>
    <property type="match status" value="1"/>
</dbReference>
<name>A0A853JDZ0_9GAMM</name>
<dbReference type="SUPFAM" id="SSF51306">
    <property type="entry name" value="LexA/Signal peptidase"/>
    <property type="match status" value="1"/>
</dbReference>
<feature type="compositionally biased region" description="Polar residues" evidence="7">
    <location>
        <begin position="25"/>
        <end position="34"/>
    </location>
</feature>
<organism evidence="9 10">
    <name type="scientific">Luteimonas salinisoli</name>
    <dbReference type="NCBI Taxonomy" id="2752307"/>
    <lineage>
        <taxon>Bacteria</taxon>
        <taxon>Pseudomonadati</taxon>
        <taxon>Pseudomonadota</taxon>
        <taxon>Gammaproteobacteria</taxon>
        <taxon>Lysobacterales</taxon>
        <taxon>Lysobacteraceae</taxon>
        <taxon>Luteimonas</taxon>
    </lineage>
</organism>
<comment type="catalytic activity">
    <reaction evidence="6">
        <text>Cleavage of hydrophobic, N-terminal signal or leader sequences from secreted and periplasmic proteins.</text>
        <dbReference type="EC" id="3.4.21.89"/>
    </reaction>
</comment>
<accession>A0A853JDZ0</accession>
<keyword evidence="3 6" id="KW-0645">Protease</keyword>